<evidence type="ECO:0000256" key="7">
    <source>
        <dbReference type="ARBA" id="ARBA00022989"/>
    </source>
</evidence>
<accession>A0A318MXQ6</accession>
<evidence type="ECO:0000313" key="11">
    <source>
        <dbReference type="Proteomes" id="UP000247838"/>
    </source>
</evidence>
<dbReference type="NCBIfam" id="NF002493">
    <property type="entry name" value="PRK01816.1"/>
    <property type="match status" value="1"/>
</dbReference>
<keyword evidence="6 9" id="KW-0812">Transmembrane</keyword>
<dbReference type="EMBL" id="QGLM01000013">
    <property type="protein sequence ID" value="PXY95327.1"/>
    <property type="molecule type" value="Genomic_DNA"/>
</dbReference>
<keyword evidence="8 9" id="KW-0472">Membrane</keyword>
<keyword evidence="4" id="KW-1003">Cell membrane</keyword>
<name>A0A318MXQ6_FRIPE</name>
<gene>
    <name evidence="10" type="ORF">DKK76_05995</name>
</gene>
<sequence>MSRNPLVMNLLKLFNFGQKYMSVCPIEKSLVHSFPEITIIKYVKYGMKYLPPLIVLLFVWQYYMNIEIAITLVTIIFALSLPIQGIIWLGKRALSPLPLNLLEYYNTIQERLINKQIIGAKSIKTTTINFMDFMQLMNLAKSHLDDDKDSNQFLDN</sequence>
<evidence type="ECO:0000256" key="6">
    <source>
        <dbReference type="ARBA" id="ARBA00022692"/>
    </source>
</evidence>
<evidence type="ECO:0000256" key="5">
    <source>
        <dbReference type="ARBA" id="ARBA00022519"/>
    </source>
</evidence>
<protein>
    <recommendedName>
        <fullName evidence="3">UPF0208 membrane protein YfbV</fullName>
    </recommendedName>
</protein>
<evidence type="ECO:0000256" key="4">
    <source>
        <dbReference type="ARBA" id="ARBA00022475"/>
    </source>
</evidence>
<dbReference type="GO" id="GO:0005886">
    <property type="term" value="C:plasma membrane"/>
    <property type="evidence" value="ECO:0007669"/>
    <property type="project" value="UniProtKB-SubCell"/>
</dbReference>
<evidence type="ECO:0000256" key="8">
    <source>
        <dbReference type="ARBA" id="ARBA00023136"/>
    </source>
</evidence>
<comment type="caution">
    <text evidence="10">The sequence shown here is derived from an EMBL/GenBank/DDBJ whole genome shotgun (WGS) entry which is preliminary data.</text>
</comment>
<feature type="transmembrane region" description="Helical" evidence="9">
    <location>
        <begin position="69"/>
        <end position="89"/>
    </location>
</feature>
<reference evidence="10 11" key="1">
    <citation type="submission" date="2018-05" db="EMBL/GenBank/DDBJ databases">
        <title>Reference genomes for bee gut microbiota database.</title>
        <authorList>
            <person name="Ellegaard K.M."/>
        </authorList>
    </citation>
    <scope>NUCLEOTIDE SEQUENCE [LARGE SCALE GENOMIC DNA]</scope>
    <source>
        <strain evidence="10 11">ESL0167</strain>
    </source>
</reference>
<comment type="similarity">
    <text evidence="2">Belongs to the UPF0208 family.</text>
</comment>
<evidence type="ECO:0000313" key="10">
    <source>
        <dbReference type="EMBL" id="PXY95327.1"/>
    </source>
</evidence>
<dbReference type="AlphaFoldDB" id="A0A318MXQ6"/>
<proteinExistence type="inferred from homology"/>
<dbReference type="Proteomes" id="UP000247838">
    <property type="component" value="Unassembled WGS sequence"/>
</dbReference>
<keyword evidence="5" id="KW-0997">Cell inner membrane</keyword>
<keyword evidence="7 9" id="KW-1133">Transmembrane helix</keyword>
<comment type="subcellular location">
    <subcellularLocation>
        <location evidence="1">Cell inner membrane</location>
        <topology evidence="1">Multi-pass membrane protein</topology>
    </subcellularLocation>
</comment>
<feature type="transmembrane region" description="Helical" evidence="9">
    <location>
        <begin position="45"/>
        <end position="63"/>
    </location>
</feature>
<organism evidence="10 11">
    <name type="scientific">Frischella perrara</name>
    <dbReference type="NCBI Taxonomy" id="1267021"/>
    <lineage>
        <taxon>Bacteria</taxon>
        <taxon>Pseudomonadati</taxon>
        <taxon>Pseudomonadota</taxon>
        <taxon>Gammaproteobacteria</taxon>
        <taxon>Orbales</taxon>
        <taxon>Orbaceae</taxon>
        <taxon>Frischella</taxon>
    </lineage>
</organism>
<evidence type="ECO:0000256" key="2">
    <source>
        <dbReference type="ARBA" id="ARBA00009474"/>
    </source>
</evidence>
<evidence type="ECO:0000256" key="9">
    <source>
        <dbReference type="SAM" id="Phobius"/>
    </source>
</evidence>
<evidence type="ECO:0000256" key="1">
    <source>
        <dbReference type="ARBA" id="ARBA00004429"/>
    </source>
</evidence>
<evidence type="ECO:0000256" key="3">
    <source>
        <dbReference type="ARBA" id="ARBA00018831"/>
    </source>
</evidence>
<dbReference type="Pfam" id="PF04217">
    <property type="entry name" value="DUF412"/>
    <property type="match status" value="1"/>
</dbReference>
<dbReference type="InterPro" id="IPR007334">
    <property type="entry name" value="UPF0208"/>
</dbReference>